<protein>
    <submittedName>
        <fullName evidence="1">Uncharacterized protein</fullName>
    </submittedName>
</protein>
<gene>
    <name evidence="1" type="ORF">TOPH_03901</name>
</gene>
<evidence type="ECO:0000313" key="1">
    <source>
        <dbReference type="EMBL" id="KND91463.1"/>
    </source>
</evidence>
<proteinExistence type="predicted"/>
<name>A0A0L0NBK3_TOLOC</name>
<keyword evidence="2" id="KW-1185">Reference proteome</keyword>
<reference evidence="1 2" key="1">
    <citation type="journal article" date="2015" name="BMC Genomics">
        <title>The genome of the truffle-parasite Tolypocladium ophioglossoides and the evolution of antifungal peptaibiotics.</title>
        <authorList>
            <person name="Quandt C.A."/>
            <person name="Bushley K.E."/>
            <person name="Spatafora J.W."/>
        </authorList>
    </citation>
    <scope>NUCLEOTIDE SEQUENCE [LARGE SCALE GENOMIC DNA]</scope>
    <source>
        <strain evidence="1 2">CBS 100239</strain>
    </source>
</reference>
<organism evidence="1 2">
    <name type="scientific">Tolypocladium ophioglossoides (strain CBS 100239)</name>
    <name type="common">Snaketongue truffleclub</name>
    <name type="synonym">Elaphocordyceps ophioglossoides</name>
    <dbReference type="NCBI Taxonomy" id="1163406"/>
    <lineage>
        <taxon>Eukaryota</taxon>
        <taxon>Fungi</taxon>
        <taxon>Dikarya</taxon>
        <taxon>Ascomycota</taxon>
        <taxon>Pezizomycotina</taxon>
        <taxon>Sordariomycetes</taxon>
        <taxon>Hypocreomycetidae</taxon>
        <taxon>Hypocreales</taxon>
        <taxon>Ophiocordycipitaceae</taxon>
        <taxon>Tolypocladium</taxon>
    </lineage>
</organism>
<dbReference type="EMBL" id="LFRF01000008">
    <property type="protein sequence ID" value="KND91463.1"/>
    <property type="molecule type" value="Genomic_DNA"/>
</dbReference>
<dbReference type="AlphaFoldDB" id="A0A0L0NBK3"/>
<dbReference type="Proteomes" id="UP000036947">
    <property type="component" value="Unassembled WGS sequence"/>
</dbReference>
<accession>A0A0L0NBK3</accession>
<evidence type="ECO:0000313" key="2">
    <source>
        <dbReference type="Proteomes" id="UP000036947"/>
    </source>
</evidence>
<comment type="caution">
    <text evidence="1">The sequence shown here is derived from an EMBL/GenBank/DDBJ whole genome shotgun (WGS) entry which is preliminary data.</text>
</comment>
<sequence length="128" mass="14315">MHSPLSLASSKGLWHKQAGMLTKNYICMPTKDEDDKQAAKPTKDDMINAWTSLSPDDDDLKHLGPYVAFEEIPAASHERTLVHDCEEAAFYDRDGNVLWTTQGRASCGRMKLRANVSVVIYKGKSNFV</sequence>